<dbReference type="Proteomes" id="UP000823775">
    <property type="component" value="Unassembled WGS sequence"/>
</dbReference>
<gene>
    <name evidence="1" type="ORF">HAX54_019247</name>
</gene>
<accession>A0ABS8UNY4</accession>
<organism evidence="1 2">
    <name type="scientific">Datura stramonium</name>
    <name type="common">Jimsonweed</name>
    <name type="synonym">Common thornapple</name>
    <dbReference type="NCBI Taxonomy" id="4076"/>
    <lineage>
        <taxon>Eukaryota</taxon>
        <taxon>Viridiplantae</taxon>
        <taxon>Streptophyta</taxon>
        <taxon>Embryophyta</taxon>
        <taxon>Tracheophyta</taxon>
        <taxon>Spermatophyta</taxon>
        <taxon>Magnoliopsida</taxon>
        <taxon>eudicotyledons</taxon>
        <taxon>Gunneridae</taxon>
        <taxon>Pentapetalae</taxon>
        <taxon>asterids</taxon>
        <taxon>lamiids</taxon>
        <taxon>Solanales</taxon>
        <taxon>Solanaceae</taxon>
        <taxon>Solanoideae</taxon>
        <taxon>Datureae</taxon>
        <taxon>Datura</taxon>
    </lineage>
</organism>
<dbReference type="EMBL" id="JACEIK010002338">
    <property type="protein sequence ID" value="MCD9560549.1"/>
    <property type="molecule type" value="Genomic_DNA"/>
</dbReference>
<evidence type="ECO:0000313" key="1">
    <source>
        <dbReference type="EMBL" id="MCD9560549.1"/>
    </source>
</evidence>
<reference evidence="1 2" key="1">
    <citation type="journal article" date="2021" name="BMC Genomics">
        <title>Datura genome reveals duplications of psychoactive alkaloid biosynthetic genes and high mutation rate following tissue culture.</title>
        <authorList>
            <person name="Rajewski A."/>
            <person name="Carter-House D."/>
            <person name="Stajich J."/>
            <person name="Litt A."/>
        </authorList>
    </citation>
    <scope>NUCLEOTIDE SEQUENCE [LARGE SCALE GENOMIC DNA]</scope>
    <source>
        <strain evidence="1">AR-01</strain>
    </source>
</reference>
<sequence>MEQGYSFTYMLLSLTCRPLRDRPPFGMKARTFSTSEIPFCQALAKPSIDGPSFWKMVCPFNHTLRTHFSGFLESVAGMGWTEGRTILQTDGPSVASSIE</sequence>
<evidence type="ECO:0000313" key="2">
    <source>
        <dbReference type="Proteomes" id="UP000823775"/>
    </source>
</evidence>
<protein>
    <submittedName>
        <fullName evidence="1">Uncharacterized protein</fullName>
    </submittedName>
</protein>
<name>A0ABS8UNY4_DATST</name>
<comment type="caution">
    <text evidence="1">The sequence shown here is derived from an EMBL/GenBank/DDBJ whole genome shotgun (WGS) entry which is preliminary data.</text>
</comment>
<keyword evidence="2" id="KW-1185">Reference proteome</keyword>
<proteinExistence type="predicted"/>